<accession>A0A494Y6D6</accession>
<dbReference type="EMBL" id="RBZM01000001">
    <property type="protein sequence ID" value="RKP58202.1"/>
    <property type="molecule type" value="Genomic_DNA"/>
</dbReference>
<evidence type="ECO:0000313" key="3">
    <source>
        <dbReference type="EMBL" id="RKP58202.1"/>
    </source>
</evidence>
<dbReference type="SUPFAM" id="SSF53335">
    <property type="entry name" value="S-adenosyl-L-methionine-dependent methyltransferases"/>
    <property type="match status" value="1"/>
</dbReference>
<gene>
    <name evidence="3" type="ORF">D7Z26_01500</name>
</gene>
<dbReference type="GO" id="GO:0008168">
    <property type="term" value="F:methyltransferase activity"/>
    <property type="evidence" value="ECO:0007669"/>
    <property type="project" value="UniProtKB-KW"/>
</dbReference>
<keyword evidence="4" id="KW-1185">Reference proteome</keyword>
<dbReference type="CDD" id="cd02440">
    <property type="entry name" value="AdoMet_MTases"/>
    <property type="match status" value="1"/>
</dbReference>
<reference evidence="3 4" key="1">
    <citation type="submission" date="2018-10" db="EMBL/GenBank/DDBJ databases">
        <title>Cohnella sp. M2MS4P-1, whole genome shotgun sequence.</title>
        <authorList>
            <person name="Tuo L."/>
        </authorList>
    </citation>
    <scope>NUCLEOTIDE SEQUENCE [LARGE SCALE GENOMIC DNA]</scope>
    <source>
        <strain evidence="3 4">M2MS4P-1</strain>
    </source>
</reference>
<comment type="caution">
    <text evidence="3">The sequence shown here is derived from an EMBL/GenBank/DDBJ whole genome shotgun (WGS) entry which is preliminary data.</text>
</comment>
<proteinExistence type="predicted"/>
<dbReference type="InterPro" id="IPR041698">
    <property type="entry name" value="Methyltransf_25"/>
</dbReference>
<dbReference type="Proteomes" id="UP000282076">
    <property type="component" value="Unassembled WGS sequence"/>
</dbReference>
<sequence length="247" mass="28484">MTSGRGFRHRSSEPELMDDFTQGGDKLQEALRHLRRLNRILRANGPALYGVKRLWNRSGRPDRLTILDVGSGSGDINRRILKWADKQGVKMRVILADVTEEARAEAERLFRNDSRVLFVKQDLFDLVSEQADIVTASQFAHHFSKEHMPSIVEQMLKVSRMGVVINDIHRHWIPWVAVWFVTRCISGNRYIRHDGPLSVAKGFRGSDFRSLARRIESSGMTYSWRPLFRYAVIVPKQREAETNENGI</sequence>
<keyword evidence="3" id="KW-0808">Transferase</keyword>
<evidence type="ECO:0000313" key="4">
    <source>
        <dbReference type="Proteomes" id="UP000282076"/>
    </source>
</evidence>
<protein>
    <submittedName>
        <fullName evidence="3">Methyltransferase domain-containing protein</fullName>
    </submittedName>
</protein>
<dbReference type="Gene3D" id="3.40.50.150">
    <property type="entry name" value="Vaccinia Virus protein VP39"/>
    <property type="match status" value="1"/>
</dbReference>
<feature type="domain" description="Methyltransferase" evidence="2">
    <location>
        <begin position="66"/>
        <end position="160"/>
    </location>
</feature>
<dbReference type="OrthoDB" id="9800454at2"/>
<feature type="region of interest" description="Disordered" evidence="1">
    <location>
        <begin position="1"/>
        <end position="21"/>
    </location>
</feature>
<name>A0A494Y6D6_9BACL</name>
<evidence type="ECO:0000259" key="2">
    <source>
        <dbReference type="Pfam" id="PF13649"/>
    </source>
</evidence>
<dbReference type="InterPro" id="IPR029063">
    <property type="entry name" value="SAM-dependent_MTases_sf"/>
</dbReference>
<dbReference type="Pfam" id="PF13649">
    <property type="entry name" value="Methyltransf_25"/>
    <property type="match status" value="1"/>
</dbReference>
<keyword evidence="3" id="KW-0489">Methyltransferase</keyword>
<dbReference type="AlphaFoldDB" id="A0A494Y6D6"/>
<evidence type="ECO:0000256" key="1">
    <source>
        <dbReference type="SAM" id="MobiDB-lite"/>
    </source>
</evidence>
<organism evidence="3 4">
    <name type="scientific">Cohnella endophytica</name>
    <dbReference type="NCBI Taxonomy" id="2419778"/>
    <lineage>
        <taxon>Bacteria</taxon>
        <taxon>Bacillati</taxon>
        <taxon>Bacillota</taxon>
        <taxon>Bacilli</taxon>
        <taxon>Bacillales</taxon>
        <taxon>Paenibacillaceae</taxon>
        <taxon>Cohnella</taxon>
    </lineage>
</organism>
<dbReference type="GO" id="GO:0032259">
    <property type="term" value="P:methylation"/>
    <property type="evidence" value="ECO:0007669"/>
    <property type="project" value="UniProtKB-KW"/>
</dbReference>